<comment type="function">
    <text evidence="2">Catalyzes the condensation of isopentenyl diphosphate (IPP) with allylic pyrophosphates generating different type of terpenoids.</text>
</comment>
<evidence type="ECO:0000256" key="1">
    <source>
        <dbReference type="ARBA" id="ARBA00022679"/>
    </source>
</evidence>
<comment type="similarity">
    <text evidence="2">Belongs to the UPP synthase family.</text>
</comment>
<dbReference type="Gene3D" id="3.40.1180.10">
    <property type="entry name" value="Decaprenyl diphosphate synthase-like"/>
    <property type="match status" value="1"/>
</dbReference>
<dbReference type="NCBIfam" id="NF011408">
    <property type="entry name" value="PRK14834.1"/>
    <property type="match status" value="1"/>
</dbReference>
<dbReference type="InterPro" id="IPR001441">
    <property type="entry name" value="UPP_synth-like"/>
</dbReference>
<evidence type="ECO:0000313" key="4">
    <source>
        <dbReference type="Proteomes" id="UP001596042"/>
    </source>
</evidence>
<dbReference type="InterPro" id="IPR036424">
    <property type="entry name" value="UPP_synth-like_sf"/>
</dbReference>
<evidence type="ECO:0000313" key="3">
    <source>
        <dbReference type="EMBL" id="MFC4625290.1"/>
    </source>
</evidence>
<proteinExistence type="inferred from homology"/>
<dbReference type="InterPro" id="IPR018520">
    <property type="entry name" value="UPP_synth-like_CS"/>
</dbReference>
<comment type="caution">
    <text evidence="3">The sequence shown here is derived from an EMBL/GenBank/DDBJ whole genome shotgun (WGS) entry which is preliminary data.</text>
</comment>
<feature type="binding site" evidence="2">
    <location>
        <position position="19"/>
    </location>
    <ligand>
        <name>Mg(2+)</name>
        <dbReference type="ChEBI" id="CHEBI:18420"/>
    </ligand>
</feature>
<dbReference type="RefSeq" id="WP_374829390.1">
    <property type="nucleotide sequence ID" value="NZ_JBHEEZ010000001.1"/>
</dbReference>
<feature type="binding site" evidence="2">
    <location>
        <begin position="20"/>
        <end position="23"/>
    </location>
    <ligand>
        <name>substrate</name>
    </ligand>
</feature>
<feature type="binding site" evidence="2">
    <location>
        <position position="206"/>
    </location>
    <ligand>
        <name>Mg(2+)</name>
        <dbReference type="ChEBI" id="CHEBI:18420"/>
    </ligand>
</feature>
<protein>
    <recommendedName>
        <fullName evidence="2">Isoprenyl transferase</fullName>
        <ecNumber evidence="2">2.5.1.-</ecNumber>
    </recommendedName>
</protein>
<name>A0ABV9H726_9HYPH</name>
<dbReference type="PANTHER" id="PTHR10291">
    <property type="entry name" value="DEHYDRODOLICHYL DIPHOSPHATE SYNTHASE FAMILY MEMBER"/>
    <property type="match status" value="1"/>
</dbReference>
<dbReference type="CDD" id="cd00475">
    <property type="entry name" value="Cis_IPPS"/>
    <property type="match status" value="1"/>
</dbReference>
<feature type="binding site" evidence="2">
    <location>
        <position position="68"/>
    </location>
    <ligand>
        <name>substrate</name>
    </ligand>
</feature>
<evidence type="ECO:0000256" key="2">
    <source>
        <dbReference type="HAMAP-Rule" id="MF_01139"/>
    </source>
</evidence>
<comment type="subunit">
    <text evidence="2">Homodimer.</text>
</comment>
<accession>A0ABV9H726</accession>
<dbReference type="PROSITE" id="PS01066">
    <property type="entry name" value="UPP_SYNTHASE"/>
    <property type="match status" value="1"/>
</dbReference>
<feature type="binding site" evidence="2">
    <location>
        <position position="187"/>
    </location>
    <ligand>
        <name>substrate</name>
    </ligand>
</feature>
<dbReference type="NCBIfam" id="NF011405">
    <property type="entry name" value="PRK14830.1"/>
    <property type="match status" value="1"/>
</dbReference>
<feature type="binding site" evidence="2">
    <location>
        <position position="24"/>
    </location>
    <ligand>
        <name>substrate</name>
    </ligand>
</feature>
<dbReference type="Pfam" id="PF01255">
    <property type="entry name" value="Prenyltransf"/>
    <property type="match status" value="1"/>
</dbReference>
<feature type="binding site" evidence="2">
    <location>
        <position position="32"/>
    </location>
    <ligand>
        <name>substrate</name>
    </ligand>
</feature>
<dbReference type="SUPFAM" id="SSF64005">
    <property type="entry name" value="Undecaprenyl diphosphate synthase"/>
    <property type="match status" value="1"/>
</dbReference>
<keyword evidence="2" id="KW-0479">Metal-binding</keyword>
<keyword evidence="2" id="KW-0460">Magnesium</keyword>
<dbReference type="PANTHER" id="PTHR10291:SF0">
    <property type="entry name" value="DEHYDRODOLICHYL DIPHOSPHATE SYNTHASE 2"/>
    <property type="match status" value="1"/>
</dbReference>
<dbReference type="HAMAP" id="MF_01139">
    <property type="entry name" value="ISPT"/>
    <property type="match status" value="1"/>
</dbReference>
<feature type="active site" description="Proton acceptor" evidence="2">
    <location>
        <position position="67"/>
    </location>
</feature>
<comment type="cofactor">
    <cofactor evidence="2">
        <name>Mg(2+)</name>
        <dbReference type="ChEBI" id="CHEBI:18420"/>
    </cofactor>
    <text evidence="2">Binds 2 magnesium ions per subunit.</text>
</comment>
<dbReference type="NCBIfam" id="TIGR00055">
    <property type="entry name" value="uppS"/>
    <property type="match status" value="1"/>
</dbReference>
<dbReference type="Proteomes" id="UP001596042">
    <property type="component" value="Unassembled WGS sequence"/>
</dbReference>
<feature type="binding site" evidence="2">
    <location>
        <position position="70"/>
    </location>
    <ligand>
        <name>substrate</name>
    </ligand>
</feature>
<feature type="binding site" evidence="2">
    <location>
        <begin position="64"/>
        <end position="66"/>
    </location>
    <ligand>
        <name>substrate</name>
    </ligand>
</feature>
<feature type="active site" evidence="2">
    <location>
        <position position="19"/>
    </location>
</feature>
<feature type="binding site" evidence="2">
    <location>
        <begin position="193"/>
        <end position="195"/>
    </location>
    <ligand>
        <name>substrate</name>
    </ligand>
</feature>
<gene>
    <name evidence="3" type="ORF">ACFO1V_08650</name>
</gene>
<keyword evidence="1 2" id="KW-0808">Transferase</keyword>
<keyword evidence="4" id="KW-1185">Reference proteome</keyword>
<dbReference type="EMBL" id="JBHSEL010000053">
    <property type="protein sequence ID" value="MFC4625290.1"/>
    <property type="molecule type" value="Genomic_DNA"/>
</dbReference>
<feature type="binding site" evidence="2">
    <location>
        <position position="36"/>
    </location>
    <ligand>
        <name>substrate</name>
    </ligand>
</feature>
<sequence length="265" mass="29411">MQKRKSGMSDPRHIAIIMDGNGRWAKARGLPRSAGHRAGVEAVRAAVRAAGDRGLQYLTLYAFSSENWSRPSGEVNDLLGLLKMFIRRDLAELHRNNVCVHIIGERDSLADDLRGLLHEAEALTRSNTGLNLIIAFNYGARDEIVRAVKRLAREVELGRLSPDSISAELIAANLDTAGIPDPDLIIRTSGELRLSNFLLWQAAYTEFLFLPHHWPDFSARDMDAAYEAFRQRERRFGGVNAIDARADDASFDAQFAEADSKGAIV</sequence>
<organism evidence="3 4">
    <name type="scientific">Daeguia caeni</name>
    <dbReference type="NCBI Taxonomy" id="439612"/>
    <lineage>
        <taxon>Bacteria</taxon>
        <taxon>Pseudomonadati</taxon>
        <taxon>Pseudomonadota</taxon>
        <taxon>Alphaproteobacteria</taxon>
        <taxon>Hyphomicrobiales</taxon>
        <taxon>Brucellaceae</taxon>
        <taxon>Daeguia</taxon>
    </lineage>
</organism>
<dbReference type="EC" id="2.5.1.-" evidence="2"/>
<reference evidence="4" key="1">
    <citation type="journal article" date="2019" name="Int. J. Syst. Evol. Microbiol.">
        <title>The Global Catalogue of Microorganisms (GCM) 10K type strain sequencing project: providing services to taxonomists for standard genome sequencing and annotation.</title>
        <authorList>
            <consortium name="The Broad Institute Genomics Platform"/>
            <consortium name="The Broad Institute Genome Sequencing Center for Infectious Disease"/>
            <person name="Wu L."/>
            <person name="Ma J."/>
        </authorList>
    </citation>
    <scope>NUCLEOTIDE SEQUENCE [LARGE SCALE GENOMIC DNA]</scope>
    <source>
        <strain evidence="4">CGMCC 1.15731</strain>
    </source>
</reference>
<dbReference type="GO" id="GO:0016740">
    <property type="term" value="F:transferase activity"/>
    <property type="evidence" value="ECO:0007669"/>
    <property type="project" value="UniProtKB-KW"/>
</dbReference>